<dbReference type="EMBL" id="LHQS01000002">
    <property type="protein sequence ID" value="RXE56570.1"/>
    <property type="molecule type" value="Genomic_DNA"/>
</dbReference>
<dbReference type="InterPro" id="IPR000225">
    <property type="entry name" value="Armadillo"/>
</dbReference>
<comment type="caution">
    <text evidence="2">The sequence shown here is derived from an EMBL/GenBank/DDBJ whole genome shotgun (WGS) entry which is preliminary data.</text>
</comment>
<accession>A0A498H3A1</accession>
<evidence type="ECO:0000313" key="2">
    <source>
        <dbReference type="EMBL" id="RXE56570.1"/>
    </source>
</evidence>
<evidence type="ECO:0000313" key="3">
    <source>
        <dbReference type="Proteomes" id="UP000290932"/>
    </source>
</evidence>
<sequence length="1333" mass="139632">MPLGAVAGLFGGKSRSLFQRLRRTGEPESVETQADPADDAAHPLRTLGEQTGLELPARPPAASGDDEPGDSSALLERIDAIPTIVERYSAFASLDDDAFRSRMSDSDLSFLEDDVLIGSVPELHYAEEEEVASGDTVPLPALDDPTCTLMEDALSGLDELDLPESEQELSDLTIDEPLEESEPDGGEPVRLSQEELLVNLRSDDPDERRHAVQALGATGAAAVEPLIGMLGDAGDQARWAAADALRLIGAPAIPPLIHSLKDPALQLGAATALVKIGEPAVPHLIDALTDGDRDILIGAVYALEEIGDAAIPYLVPALTRPEGGLSRKVAELLGELGWEPENAAGRIGYLIAREEWIDIAELGEPAVEPLIELLESPDPQTRRSAARTLGAMGEIAVDRLVAVFRDGGSERRKMAALALADIGTPAVGPLVGLLRNEETRTTAAMALTRIGEPAVQPLLSALQEESAEFLESTLAGIGEAAETALIQVLMTGGTDEGRVAVPVLERMGWEPWNEHERAHYLLAKEQWADLALLGQAALAPLIRALASTDPAIRREAADILGQLGDAEAVLPLVRALADEPIRIEAAEALAGIGTPAVAPLLQVLEQGDGEAKRLAAGILGRIGSAEVTEPLVQALYAGDDRLRRVVIDSLAAIGAPAVAPLIEMLGDADDLQMSGILALARIGAGSIDPLRLALSAKNPRIRAGAAETLERLGWSPGDDGDRARYLVARERWVDAAALGEPAVAPLIDAFCDLDGAARAGAGEALVRIGGDAAPSLIALLGDDASGAAAAALLERIGTPAIDPLIRLLGDEEAGRMAADILVRMGEPAGRALVPLLAAPDSPAEARRALIALGTDGVGSLIAALRDESLRREAADILLAIGSDAYAPLIRALSDPDEEIRLSVAAVLTRAGTAAAGDLVDALGADTFRTRLGAAEVLGRIGWRPESEAELIRYLLAKEQWTELARLGAPAVAPLILALGDPDGDIQMGAASALGMIGEPAVSPLILALRDEDAAESEKAIEALRKIGEPAVHALIQAFLDEDRQIRLGAARALVRIGAPAVDPLIQALHMGSHSITMGAAAALGKIGDPRAVDSLVLVLLQEDWHIGRLAVHALGMLGEPAIEPLKRVLKDGSETAWEGAVAAIVMIGAPAVPHLCAMLTDGHFRVRAGAAEALDRLHRTPDGPSARADYLIAKEQWVDLVHLGKAAVEPLIGVLGDGDDSVRRRAAGILGEMRDGRAAEPLVRLLADDFHSIRREAAAALVKIGAPSVAPLVRALANGDEDVRRRAAAALGDIGGVEAVEPLRQALGDASWHVQQAARDALFKIRQRRGTSR</sequence>
<dbReference type="GO" id="GO:0016491">
    <property type="term" value="F:oxidoreductase activity"/>
    <property type="evidence" value="ECO:0007669"/>
    <property type="project" value="TreeGrafter"/>
</dbReference>
<dbReference type="SMART" id="SM00567">
    <property type="entry name" value="EZ_HEAT"/>
    <property type="match status" value="25"/>
</dbReference>
<name>A0A498H3A1_9EURY</name>
<feature type="region of interest" description="Disordered" evidence="1">
    <location>
        <begin position="18"/>
        <end position="73"/>
    </location>
</feature>
<dbReference type="SUPFAM" id="SSF48371">
    <property type="entry name" value="ARM repeat"/>
    <property type="match status" value="3"/>
</dbReference>
<dbReference type="InterPro" id="IPR016024">
    <property type="entry name" value="ARM-type_fold"/>
</dbReference>
<protein>
    <recommendedName>
        <fullName evidence="4">PBS lyase</fullName>
    </recommendedName>
</protein>
<gene>
    <name evidence="2" type="ORF">ABH15_08505</name>
</gene>
<organism evidence="2 3">
    <name type="scientific">Methanoculleus taiwanensis</name>
    <dbReference type="NCBI Taxonomy" id="1550565"/>
    <lineage>
        <taxon>Archaea</taxon>
        <taxon>Methanobacteriati</taxon>
        <taxon>Methanobacteriota</taxon>
        <taxon>Stenosarchaea group</taxon>
        <taxon>Methanomicrobia</taxon>
        <taxon>Methanomicrobiales</taxon>
        <taxon>Methanomicrobiaceae</taxon>
        <taxon>Methanoculleus</taxon>
    </lineage>
</organism>
<dbReference type="InterPro" id="IPR004155">
    <property type="entry name" value="PBS_lyase_HEAT"/>
</dbReference>
<dbReference type="Pfam" id="PF13646">
    <property type="entry name" value="HEAT_2"/>
    <property type="match status" value="6"/>
</dbReference>
<dbReference type="Pfam" id="PF03130">
    <property type="entry name" value="HEAT_PBS"/>
    <property type="match status" value="1"/>
</dbReference>
<dbReference type="Proteomes" id="UP000290932">
    <property type="component" value="Unassembled WGS sequence"/>
</dbReference>
<keyword evidence="3" id="KW-1185">Reference proteome</keyword>
<dbReference type="PANTHER" id="PTHR12697:SF38">
    <property type="entry name" value="PBS LYASE HEAT DOMAIN PROTEIN REPEAT-CONTAINING PROTEIN"/>
    <property type="match status" value="1"/>
</dbReference>
<dbReference type="InterPro" id="IPR011989">
    <property type="entry name" value="ARM-like"/>
</dbReference>
<dbReference type="Gene3D" id="1.25.10.10">
    <property type="entry name" value="Leucine-rich Repeat Variant"/>
    <property type="match status" value="10"/>
</dbReference>
<evidence type="ECO:0008006" key="4">
    <source>
        <dbReference type="Google" id="ProtNLM"/>
    </source>
</evidence>
<evidence type="ECO:0000256" key="1">
    <source>
        <dbReference type="SAM" id="MobiDB-lite"/>
    </source>
</evidence>
<proteinExistence type="predicted"/>
<dbReference type="PANTHER" id="PTHR12697">
    <property type="entry name" value="PBS LYASE HEAT-LIKE PROTEIN"/>
    <property type="match status" value="1"/>
</dbReference>
<dbReference type="SMART" id="SM00185">
    <property type="entry name" value="ARM"/>
    <property type="match status" value="11"/>
</dbReference>
<reference evidence="2 3" key="1">
    <citation type="journal article" date="2015" name="Int. J. Syst. Evol. Microbiol.">
        <title>Methanoculleus taiwanensis sp. nov., a methanogen isolated from deep marine sediment at the deformation front area near Taiwan.</title>
        <authorList>
            <person name="Weng C.Y."/>
            <person name="Chen S.C."/>
            <person name="Lai M.C."/>
            <person name="Wu S.Y."/>
            <person name="Lin S."/>
            <person name="Yang T.F."/>
            <person name="Chen P.C."/>
        </authorList>
    </citation>
    <scope>NUCLEOTIDE SEQUENCE [LARGE SCALE GENOMIC DNA]</scope>
    <source>
        <strain evidence="2 3">CYW4</strain>
    </source>
</reference>